<reference evidence="2 3" key="1">
    <citation type="journal article" date="2016" name="Sci. Rep.">
        <title>Metabolic traits of an uncultured archaeal lineage -MSBL1- from brine pools of the Red Sea.</title>
        <authorList>
            <person name="Mwirichia R."/>
            <person name="Alam I."/>
            <person name="Rashid M."/>
            <person name="Vinu M."/>
            <person name="Ba-Alawi W."/>
            <person name="Anthony Kamau A."/>
            <person name="Kamanda Ngugi D."/>
            <person name="Goker M."/>
            <person name="Klenk H.P."/>
            <person name="Bajic V."/>
            <person name="Stingl U."/>
        </authorList>
    </citation>
    <scope>NUCLEOTIDE SEQUENCE [LARGE SCALE GENOMIC DNA]</scope>
    <source>
        <strain evidence="2">SCGC-AAA382K21</strain>
    </source>
</reference>
<evidence type="ECO:0000256" key="1">
    <source>
        <dbReference type="SAM" id="Phobius"/>
    </source>
</evidence>
<keyword evidence="1" id="KW-1133">Transmembrane helix</keyword>
<dbReference type="AlphaFoldDB" id="A0A133VL45"/>
<evidence type="ECO:0000313" key="2">
    <source>
        <dbReference type="EMBL" id="KXB07176.1"/>
    </source>
</evidence>
<feature type="transmembrane region" description="Helical" evidence="1">
    <location>
        <begin position="63"/>
        <end position="86"/>
    </location>
</feature>
<dbReference type="Proteomes" id="UP000070504">
    <property type="component" value="Unassembled WGS sequence"/>
</dbReference>
<dbReference type="EMBL" id="LHYH01000009">
    <property type="protein sequence ID" value="KXB07176.1"/>
    <property type="molecule type" value="Genomic_DNA"/>
</dbReference>
<proteinExistence type="predicted"/>
<comment type="caution">
    <text evidence="2">The sequence shown here is derived from an EMBL/GenBank/DDBJ whole genome shotgun (WGS) entry which is preliminary data.</text>
</comment>
<evidence type="ECO:0000313" key="3">
    <source>
        <dbReference type="Proteomes" id="UP000070504"/>
    </source>
</evidence>
<gene>
    <name evidence="2" type="ORF">AKJ54_00590</name>
</gene>
<keyword evidence="1" id="KW-0812">Transmembrane</keyword>
<keyword evidence="1" id="KW-0472">Membrane</keyword>
<protein>
    <submittedName>
        <fullName evidence="2">Uncharacterized protein</fullName>
    </submittedName>
</protein>
<sequence>MIGIGYILIGIFSLFVPGFILSFLLFSEPESLDFWERIATSVGLSALIVMLIITILAQPTFSALRFFPLIGSILVFCIASAIILFFRKDSFRTFVDFWKRSG</sequence>
<name>A0A133VL45_9EURY</name>
<feature type="transmembrane region" description="Helical" evidence="1">
    <location>
        <begin position="6"/>
        <end position="26"/>
    </location>
</feature>
<accession>A0A133VL45</accession>
<keyword evidence="3" id="KW-1185">Reference proteome</keyword>
<feature type="transmembrane region" description="Helical" evidence="1">
    <location>
        <begin position="38"/>
        <end position="57"/>
    </location>
</feature>
<organism evidence="2 3">
    <name type="scientific">candidate division MSBL1 archaeon SCGC-AAA382K21</name>
    <dbReference type="NCBI Taxonomy" id="1698283"/>
    <lineage>
        <taxon>Archaea</taxon>
        <taxon>Methanobacteriati</taxon>
        <taxon>Methanobacteriota</taxon>
        <taxon>candidate division MSBL1</taxon>
    </lineage>
</organism>